<dbReference type="GO" id="GO:0006633">
    <property type="term" value="P:fatty acid biosynthetic process"/>
    <property type="evidence" value="ECO:0007669"/>
    <property type="project" value="InterPro"/>
</dbReference>
<dbReference type="EMBL" id="ASHM01067009">
    <property type="protein sequence ID" value="PNX91660.1"/>
    <property type="molecule type" value="Genomic_DNA"/>
</dbReference>
<dbReference type="InterPro" id="IPR029045">
    <property type="entry name" value="ClpP/crotonase-like_dom_sf"/>
</dbReference>
<keyword evidence="4" id="KW-0479">Metal-binding</keyword>
<dbReference type="PROSITE" id="PS50980">
    <property type="entry name" value="COA_CT_NTER"/>
    <property type="match status" value="1"/>
</dbReference>
<dbReference type="GO" id="GO:2001295">
    <property type="term" value="P:malonyl-CoA biosynthetic process"/>
    <property type="evidence" value="ECO:0007669"/>
    <property type="project" value="TreeGrafter"/>
</dbReference>
<dbReference type="GO" id="GO:0009507">
    <property type="term" value="C:chloroplast"/>
    <property type="evidence" value="ECO:0007669"/>
    <property type="project" value="TreeGrafter"/>
</dbReference>
<dbReference type="GO" id="GO:0009317">
    <property type="term" value="C:acetyl-CoA carboxylase complex"/>
    <property type="evidence" value="ECO:0007669"/>
    <property type="project" value="InterPro"/>
</dbReference>
<keyword evidence="3" id="KW-0547">Nucleotide-binding</keyword>
<dbReference type="InterPro" id="IPR000438">
    <property type="entry name" value="Acetyl_CoA_COase_Trfase_b_su"/>
</dbReference>
<reference evidence="8 9" key="2">
    <citation type="journal article" date="2017" name="Front. Plant Sci.">
        <title>Gene Classification and Mining of Molecular Markers Useful in Red Clover (Trifolium pratense) Breeding.</title>
        <authorList>
            <person name="Istvanek J."/>
            <person name="Dluhosova J."/>
            <person name="Dluhos P."/>
            <person name="Patkova L."/>
            <person name="Nedelnik J."/>
            <person name="Repkova J."/>
        </authorList>
    </citation>
    <scope>NUCLEOTIDE SEQUENCE [LARGE SCALE GENOMIC DNA]</scope>
    <source>
        <strain evidence="9">cv. Tatra</strain>
        <tissue evidence="8">Young leaves</tissue>
    </source>
</reference>
<reference evidence="8 9" key="1">
    <citation type="journal article" date="2014" name="Am. J. Bot.">
        <title>Genome assembly and annotation for red clover (Trifolium pratense; Fabaceae).</title>
        <authorList>
            <person name="Istvanek J."/>
            <person name="Jaros M."/>
            <person name="Krenek A."/>
            <person name="Repkova J."/>
        </authorList>
    </citation>
    <scope>NUCLEOTIDE SEQUENCE [LARGE SCALE GENOMIC DNA]</scope>
    <source>
        <strain evidence="9">cv. Tatra</strain>
        <tissue evidence="8">Young leaves</tissue>
    </source>
</reference>
<dbReference type="GO" id="GO:0003989">
    <property type="term" value="F:acetyl-CoA carboxylase activity"/>
    <property type="evidence" value="ECO:0007669"/>
    <property type="project" value="InterPro"/>
</dbReference>
<feature type="non-terminal residue" evidence="8">
    <location>
        <position position="1"/>
    </location>
</feature>
<dbReference type="PRINTS" id="PR01070">
    <property type="entry name" value="ACCCTRFRASEB"/>
</dbReference>
<dbReference type="GO" id="GO:0005524">
    <property type="term" value="F:ATP binding"/>
    <property type="evidence" value="ECO:0007669"/>
    <property type="project" value="UniProtKB-KW"/>
</dbReference>
<keyword evidence="4" id="KW-0863">Zinc-finger</keyword>
<sequence length="210" mass="23312">VAIGIMEFEFMGGSMGSVVGEKITRLIEYATNQRLPLIIVCASGGARMQEGSLSLMQMAKISSALHEYQTNQKLFYVPILTSPTTGGVTASFGMLGDISIVEPDATIAFAGWRNAQQIRQLANIAQTGHQQTDWTKPSHGRYKCNVDVSFSLNRNKVGIGMCIRDDHGRFVDARIEWIELILDVKIGEAIGLMHALKWLKMRYSYVVMRP</sequence>
<dbReference type="ExpressionAtlas" id="A0A2K3MLM9">
    <property type="expression patterns" value="baseline"/>
</dbReference>
<evidence type="ECO:0000313" key="9">
    <source>
        <dbReference type="Proteomes" id="UP000236291"/>
    </source>
</evidence>
<evidence type="ECO:0000256" key="6">
    <source>
        <dbReference type="ARBA" id="ARBA00022840"/>
    </source>
</evidence>
<dbReference type="InterPro" id="IPR011762">
    <property type="entry name" value="COA_CT_N"/>
</dbReference>
<proteinExistence type="predicted"/>
<dbReference type="PANTHER" id="PTHR42995:SF5">
    <property type="entry name" value="ACETYL-COENZYME A CARBOXYLASE CARBOXYL TRANSFERASE SUBUNIT BETA, CHLOROPLASTIC"/>
    <property type="match status" value="1"/>
</dbReference>
<comment type="caution">
    <text evidence="8">The sequence shown here is derived from an EMBL/GenBank/DDBJ whole genome shotgun (WGS) entry which is preliminary data.</text>
</comment>
<evidence type="ECO:0000256" key="3">
    <source>
        <dbReference type="ARBA" id="ARBA00022741"/>
    </source>
</evidence>
<dbReference type="PANTHER" id="PTHR42995">
    <property type="entry name" value="ACETYL-COENZYME A CARBOXYLASE CARBOXYL TRANSFERASE SUBUNIT BETA, CHLOROPLASTIC"/>
    <property type="match status" value="1"/>
</dbReference>
<dbReference type="STRING" id="57577.A0A2K3MLM9"/>
<evidence type="ECO:0000256" key="1">
    <source>
        <dbReference type="ARBA" id="ARBA00011842"/>
    </source>
</evidence>
<evidence type="ECO:0000259" key="7">
    <source>
        <dbReference type="PROSITE" id="PS50980"/>
    </source>
</evidence>
<organism evidence="8 9">
    <name type="scientific">Trifolium pratense</name>
    <name type="common">Red clover</name>
    <dbReference type="NCBI Taxonomy" id="57577"/>
    <lineage>
        <taxon>Eukaryota</taxon>
        <taxon>Viridiplantae</taxon>
        <taxon>Streptophyta</taxon>
        <taxon>Embryophyta</taxon>
        <taxon>Tracheophyta</taxon>
        <taxon>Spermatophyta</taxon>
        <taxon>Magnoliopsida</taxon>
        <taxon>eudicotyledons</taxon>
        <taxon>Gunneridae</taxon>
        <taxon>Pentapetalae</taxon>
        <taxon>rosids</taxon>
        <taxon>fabids</taxon>
        <taxon>Fabales</taxon>
        <taxon>Fabaceae</taxon>
        <taxon>Papilionoideae</taxon>
        <taxon>50 kb inversion clade</taxon>
        <taxon>NPAAA clade</taxon>
        <taxon>Hologalegina</taxon>
        <taxon>IRL clade</taxon>
        <taxon>Trifolieae</taxon>
        <taxon>Trifolium</taxon>
    </lineage>
</organism>
<feature type="non-terminal residue" evidence="8">
    <location>
        <position position="210"/>
    </location>
</feature>
<dbReference type="AlphaFoldDB" id="A0A2K3MLM9"/>
<keyword evidence="6" id="KW-0067">ATP-binding</keyword>
<dbReference type="Proteomes" id="UP000236291">
    <property type="component" value="Unassembled WGS sequence"/>
</dbReference>
<protein>
    <submittedName>
        <fullName evidence="8">Acetyl-CoA carboxylase carboxyltransferase beta subunit</fullName>
    </submittedName>
</protein>
<comment type="subunit">
    <text evidence="1">Acetyl-CoA carboxylase is a heterohexamer composed of biotin carboxyl carrier protein, biotin carboxylase and 2 subunits each of ACCase subunit alpha and ACCase plastid-coded subunit beta (accD).</text>
</comment>
<name>A0A2K3MLM9_TRIPR</name>
<feature type="domain" description="CoA carboxyltransferase N-terminal" evidence="7">
    <location>
        <begin position="1"/>
        <end position="183"/>
    </location>
</feature>
<dbReference type="Gene3D" id="3.90.226.10">
    <property type="entry name" value="2-enoyl-CoA Hydratase, Chain A, domain 1"/>
    <property type="match status" value="1"/>
</dbReference>
<accession>A0A2K3MLM9</accession>
<dbReference type="Pfam" id="PF01039">
    <property type="entry name" value="Carboxyl_trans"/>
    <property type="match status" value="1"/>
</dbReference>
<keyword evidence="2 8" id="KW-0808">Transferase</keyword>
<evidence type="ECO:0000256" key="2">
    <source>
        <dbReference type="ARBA" id="ARBA00022679"/>
    </source>
</evidence>
<dbReference type="GO" id="GO:0008270">
    <property type="term" value="F:zinc ion binding"/>
    <property type="evidence" value="ECO:0007669"/>
    <property type="project" value="UniProtKB-KW"/>
</dbReference>
<gene>
    <name evidence="8" type="ORF">L195_g047793</name>
</gene>
<keyword evidence="5" id="KW-0862">Zinc</keyword>
<dbReference type="SUPFAM" id="SSF52096">
    <property type="entry name" value="ClpP/crotonase"/>
    <property type="match status" value="1"/>
</dbReference>
<evidence type="ECO:0000313" key="8">
    <source>
        <dbReference type="EMBL" id="PNX91660.1"/>
    </source>
</evidence>
<evidence type="ECO:0000256" key="5">
    <source>
        <dbReference type="ARBA" id="ARBA00022833"/>
    </source>
</evidence>
<dbReference type="GO" id="GO:0016740">
    <property type="term" value="F:transferase activity"/>
    <property type="evidence" value="ECO:0007669"/>
    <property type="project" value="UniProtKB-KW"/>
</dbReference>
<evidence type="ECO:0000256" key="4">
    <source>
        <dbReference type="ARBA" id="ARBA00022771"/>
    </source>
</evidence>
<dbReference type="InterPro" id="IPR034733">
    <property type="entry name" value="AcCoA_carboxyl_beta"/>
</dbReference>